<feature type="transmembrane region" description="Helical" evidence="2">
    <location>
        <begin position="141"/>
        <end position="162"/>
    </location>
</feature>
<gene>
    <name evidence="3" type="ORF">EV640_103241</name>
</gene>
<feature type="compositionally biased region" description="Basic and acidic residues" evidence="1">
    <location>
        <begin position="311"/>
        <end position="321"/>
    </location>
</feature>
<keyword evidence="2" id="KW-1133">Transmembrane helix</keyword>
<feature type="transmembrane region" description="Helical" evidence="2">
    <location>
        <begin position="20"/>
        <end position="39"/>
    </location>
</feature>
<feature type="region of interest" description="Disordered" evidence="1">
    <location>
        <begin position="50"/>
        <end position="132"/>
    </location>
</feature>
<dbReference type="Proteomes" id="UP000294506">
    <property type="component" value="Unassembled WGS sequence"/>
</dbReference>
<evidence type="ECO:0000256" key="2">
    <source>
        <dbReference type="SAM" id="Phobius"/>
    </source>
</evidence>
<feature type="region of interest" description="Disordered" evidence="1">
    <location>
        <begin position="299"/>
        <end position="367"/>
    </location>
</feature>
<reference evidence="3 4" key="1">
    <citation type="submission" date="2019-03" db="EMBL/GenBank/DDBJ databases">
        <title>Genomic Encyclopedia of Type Strains, Phase III (KMG-III): the genomes of soil and plant-associated and newly described type strains.</title>
        <authorList>
            <person name="Whitman W."/>
        </authorList>
    </citation>
    <scope>NUCLEOTIDE SEQUENCE [LARGE SCALE GENOMIC DNA]</scope>
    <source>
        <strain evidence="3 4">DSM 27373</strain>
    </source>
</reference>
<feature type="compositionally biased region" description="Basic and acidic residues" evidence="1">
    <location>
        <begin position="351"/>
        <end position="367"/>
    </location>
</feature>
<keyword evidence="4" id="KW-1185">Reference proteome</keyword>
<feature type="transmembrane region" description="Helical" evidence="2">
    <location>
        <begin position="168"/>
        <end position="190"/>
    </location>
</feature>
<evidence type="ECO:0000256" key="1">
    <source>
        <dbReference type="SAM" id="MobiDB-lite"/>
    </source>
</evidence>
<feature type="region of interest" description="Disordered" evidence="1">
    <location>
        <begin position="228"/>
        <end position="247"/>
    </location>
</feature>
<proteinExistence type="predicted"/>
<name>A0A4R7G5N5_9MICC</name>
<organism evidence="3 4">
    <name type="scientific">Nesterenkonia aurantiaca</name>
    <dbReference type="NCBI Taxonomy" id="1436010"/>
    <lineage>
        <taxon>Bacteria</taxon>
        <taxon>Bacillati</taxon>
        <taxon>Actinomycetota</taxon>
        <taxon>Actinomycetes</taxon>
        <taxon>Micrococcales</taxon>
        <taxon>Micrococcaceae</taxon>
        <taxon>Nesterenkonia</taxon>
    </lineage>
</organism>
<evidence type="ECO:0000313" key="4">
    <source>
        <dbReference type="Proteomes" id="UP000294506"/>
    </source>
</evidence>
<dbReference type="AlphaFoldDB" id="A0A4R7G5N5"/>
<accession>A0A4R7G5N5</accession>
<dbReference type="EMBL" id="SOAN01000003">
    <property type="protein sequence ID" value="TDS86550.1"/>
    <property type="molecule type" value="Genomic_DNA"/>
</dbReference>
<comment type="caution">
    <text evidence="3">The sequence shown here is derived from an EMBL/GenBank/DDBJ whole genome shotgun (WGS) entry which is preliminary data.</text>
</comment>
<protein>
    <submittedName>
        <fullName evidence="3">Uncharacterized protein</fullName>
    </submittedName>
</protein>
<sequence length="367" mass="38185">MLGMEHTESAFLSTVQGLPIPSSALMALIAVLFLGTLVLRGQRQATSLADAAPAAHPAPTRAAASSLAATPASTEPMIGPTAQPDTHRGATMSSSTDLPSSASSSHRTDSTRSDSARTGSTPAGSSSQPGSGFHLHWGRTVVALLGAIAALSAVVTGILAPLTAVPAAVPLSAAVVFLLALVALRTMAVLRRRSLRRARVQSAIDEAMNPLQGTDWVNPTEAGLFDALSADGRGTGGPDSLQQTDEDGLPVGLERTFDAEVQASGPVLGEAAEPVGPWQPRAVPRPKYLDLDKAQRIEPEALAGQTPAPRSDVKLTQRRFLDTTPPAEQTPAAEEAAVQHPTASRSQVKAPKRDSMNLDEVLKRRRA</sequence>
<keyword evidence="2" id="KW-0812">Transmembrane</keyword>
<keyword evidence="2" id="KW-0472">Membrane</keyword>
<evidence type="ECO:0000313" key="3">
    <source>
        <dbReference type="EMBL" id="TDS86550.1"/>
    </source>
</evidence>
<feature type="compositionally biased region" description="Low complexity" evidence="1">
    <location>
        <begin position="323"/>
        <end position="336"/>
    </location>
</feature>
<feature type="compositionally biased region" description="Low complexity" evidence="1">
    <location>
        <begin position="50"/>
        <end position="74"/>
    </location>
</feature>
<feature type="compositionally biased region" description="Basic and acidic residues" evidence="1">
    <location>
        <begin position="106"/>
        <end position="115"/>
    </location>
</feature>
<feature type="compositionally biased region" description="Low complexity" evidence="1">
    <location>
        <begin position="93"/>
        <end position="105"/>
    </location>
</feature>